<dbReference type="PROSITE" id="PS00041">
    <property type="entry name" value="HTH_ARAC_FAMILY_1"/>
    <property type="match status" value="1"/>
</dbReference>
<reference evidence="6 7" key="1">
    <citation type="submission" date="2015-11" db="EMBL/GenBank/DDBJ databases">
        <title>Draft Genome Sequence of the Strain BR 10423 (Rhizobium sp.) isolated from nodules of Mimosa pudica.</title>
        <authorList>
            <person name="Barauna A.C."/>
            <person name="Zilli J.E."/>
            <person name="Simoes-Araujo J.L."/>
            <person name="Reis V.M."/>
            <person name="James E.K."/>
            <person name="Reis F.B.Jr."/>
            <person name="Rouws L.F."/>
            <person name="Passos S.R."/>
            <person name="Gois S.R."/>
        </authorList>
    </citation>
    <scope>NUCLEOTIDE SEQUENCE [LARGE SCALE GENOMIC DNA]</scope>
    <source>
        <strain evidence="6 7">BR10423</strain>
    </source>
</reference>
<dbReference type="AlphaFoldDB" id="A0A109JCU7"/>
<dbReference type="InterPro" id="IPR009057">
    <property type="entry name" value="Homeodomain-like_sf"/>
</dbReference>
<dbReference type="InterPro" id="IPR018062">
    <property type="entry name" value="HTH_AraC-typ_CS"/>
</dbReference>
<evidence type="ECO:0000313" key="7">
    <source>
        <dbReference type="Proteomes" id="UP000068164"/>
    </source>
</evidence>
<dbReference type="Pfam" id="PF12833">
    <property type="entry name" value="HTH_18"/>
    <property type="match status" value="1"/>
</dbReference>
<dbReference type="InterPro" id="IPR050204">
    <property type="entry name" value="AraC_XylS_family_regulators"/>
</dbReference>
<dbReference type="SMART" id="SM00342">
    <property type="entry name" value="HTH_ARAC"/>
    <property type="match status" value="1"/>
</dbReference>
<evidence type="ECO:0000259" key="5">
    <source>
        <dbReference type="PROSITE" id="PS01124"/>
    </source>
</evidence>
<dbReference type="InterPro" id="IPR018060">
    <property type="entry name" value="HTH_AraC"/>
</dbReference>
<dbReference type="RefSeq" id="WP_025659406.1">
    <property type="nucleotide sequence ID" value="NZ_LNCD01000106.1"/>
</dbReference>
<keyword evidence="1" id="KW-0805">Transcription regulation</keyword>
<dbReference type="Gene3D" id="1.10.10.60">
    <property type="entry name" value="Homeodomain-like"/>
    <property type="match status" value="1"/>
</dbReference>
<sequence length="295" mass="32385">MDQDVTSHAFEGLERLCTERGADGIVIAPAFPGIERMEAQFSGKAFEPHRHDTYALGVTMKGVQTFSYRGQRRFSMPGQVLVLHPDEEHDGGAGTDDGLQYRMLYLEPALLLQCLGAEKIGLPFVDDPVIGDPVLAGTLLAALSELDRELDELFVDDFVSRVAGGLAKHAKTPRRPLGNVAWQRARLARDYLEAHATEAVRSGELETVTGLDRFSLSRHFRAAFATSPHRYLLMRRLQQARAMIGVGDGLSDVAAATGFADQSHLTRHFKKAYGMTPGQWASLRRASPQGRSGAR</sequence>
<feature type="domain" description="HTH araC/xylS-type" evidence="5">
    <location>
        <begin position="186"/>
        <end position="283"/>
    </location>
</feature>
<dbReference type="Pfam" id="PF02311">
    <property type="entry name" value="AraC_binding"/>
    <property type="match status" value="1"/>
</dbReference>
<dbReference type="EMBL" id="LNCD01000106">
    <property type="protein sequence ID" value="KWV46558.1"/>
    <property type="molecule type" value="Genomic_DNA"/>
</dbReference>
<dbReference type="PANTHER" id="PTHR46796:SF2">
    <property type="entry name" value="TRANSCRIPTIONAL REGULATORY PROTEIN"/>
    <property type="match status" value="1"/>
</dbReference>
<organism evidence="6 7">
    <name type="scientific">Rhizobium altiplani</name>
    <dbReference type="NCBI Taxonomy" id="1864509"/>
    <lineage>
        <taxon>Bacteria</taxon>
        <taxon>Pseudomonadati</taxon>
        <taxon>Pseudomonadota</taxon>
        <taxon>Alphaproteobacteria</taxon>
        <taxon>Hyphomicrobiales</taxon>
        <taxon>Rhizobiaceae</taxon>
        <taxon>Rhizobium/Agrobacterium group</taxon>
        <taxon>Rhizobium</taxon>
    </lineage>
</organism>
<protein>
    <submittedName>
        <fullName evidence="6">AraC family transcriptional regulator</fullName>
    </submittedName>
</protein>
<evidence type="ECO:0000256" key="1">
    <source>
        <dbReference type="ARBA" id="ARBA00023015"/>
    </source>
</evidence>
<dbReference type="Proteomes" id="UP000068164">
    <property type="component" value="Unassembled WGS sequence"/>
</dbReference>
<dbReference type="SUPFAM" id="SSF51215">
    <property type="entry name" value="Regulatory protein AraC"/>
    <property type="match status" value="1"/>
</dbReference>
<dbReference type="InterPro" id="IPR003313">
    <property type="entry name" value="AraC-bd"/>
</dbReference>
<dbReference type="SUPFAM" id="SSF46689">
    <property type="entry name" value="Homeodomain-like"/>
    <property type="match status" value="2"/>
</dbReference>
<evidence type="ECO:0000256" key="3">
    <source>
        <dbReference type="ARBA" id="ARBA00023159"/>
    </source>
</evidence>
<evidence type="ECO:0000313" key="6">
    <source>
        <dbReference type="EMBL" id="KWV46558.1"/>
    </source>
</evidence>
<accession>A0A109JCU7</accession>
<keyword evidence="7" id="KW-1185">Reference proteome</keyword>
<dbReference type="PROSITE" id="PS01124">
    <property type="entry name" value="HTH_ARAC_FAMILY_2"/>
    <property type="match status" value="1"/>
</dbReference>
<evidence type="ECO:0000256" key="4">
    <source>
        <dbReference type="ARBA" id="ARBA00023163"/>
    </source>
</evidence>
<dbReference type="InterPro" id="IPR037923">
    <property type="entry name" value="HTH-like"/>
</dbReference>
<name>A0A109JCU7_9HYPH</name>
<keyword evidence="3" id="KW-0010">Activator</keyword>
<dbReference type="GO" id="GO:0043565">
    <property type="term" value="F:sequence-specific DNA binding"/>
    <property type="evidence" value="ECO:0007669"/>
    <property type="project" value="InterPro"/>
</dbReference>
<evidence type="ECO:0000256" key="2">
    <source>
        <dbReference type="ARBA" id="ARBA00023125"/>
    </source>
</evidence>
<comment type="caution">
    <text evidence="6">The sequence shown here is derived from an EMBL/GenBank/DDBJ whole genome shotgun (WGS) entry which is preliminary data.</text>
</comment>
<dbReference type="GO" id="GO:0003700">
    <property type="term" value="F:DNA-binding transcription factor activity"/>
    <property type="evidence" value="ECO:0007669"/>
    <property type="project" value="InterPro"/>
</dbReference>
<keyword evidence="4" id="KW-0804">Transcription</keyword>
<proteinExistence type="predicted"/>
<dbReference type="OrthoDB" id="9809338at2"/>
<dbReference type="PANTHER" id="PTHR46796">
    <property type="entry name" value="HTH-TYPE TRANSCRIPTIONAL ACTIVATOR RHAS-RELATED"/>
    <property type="match status" value="1"/>
</dbReference>
<keyword evidence="2" id="KW-0238">DNA-binding</keyword>
<gene>
    <name evidence="6" type="ORF">AS026_14185</name>
</gene>